<reference evidence="4" key="1">
    <citation type="journal article" date="2019" name="Int. J. Syst. Evol. Microbiol.">
        <title>The Global Catalogue of Microorganisms (GCM) 10K type strain sequencing project: providing services to taxonomists for standard genome sequencing and annotation.</title>
        <authorList>
            <consortium name="The Broad Institute Genomics Platform"/>
            <consortium name="The Broad Institute Genome Sequencing Center for Infectious Disease"/>
            <person name="Wu L."/>
            <person name="Ma J."/>
        </authorList>
    </citation>
    <scope>NUCLEOTIDE SEQUENCE [LARGE SCALE GENOMIC DNA]</scope>
    <source>
        <strain evidence="4">JCM 9381</strain>
    </source>
</reference>
<sequence length="919" mass="101976">MLFPVSFYAAAPSRLIVEVSHLIETGSFAPRSCCTGGWGMSRVIGEVSMSLRRTDGELDEDLIWSATGIDVFEPSIPWRTFHWRDGQKHYSGTHWSSTMRAHVVYESRLDLTRLLYADFDQDVTAVFAQPFLLTATVDGCKRRHVPDYLVLREKDVPLVVDVKPRHLLTRPKVNFALGWAREVVLSRGWDFEVWSEPPEAELANLLFLAGYRRDWLFDEDLLAEIREEDLYGATLGDAFRAFPRHPEWKVRAAVLRLLWCQHFVTDLTAVLSQRHVLRQGLATVVGAGRRGLPRLMGESELDGDEDEPVCRMRGSRSGGHVSGAAVRVGVGTRLKYDGEVVVVEEMFGSAAGNELLVRDGADRRFRLSLREALASGRATVIATGPGPESDDDRETASVLFALLGEEELAEVRERAAHVNEVLTGFRSGSEELPEPGEPRPQYGATVPKLQRYEPKATDLGVSVRTIKRWVRAFLLDGEAGLVRGGPDRGSGNMGGLGRADPRWVEMALEIMAEHEKDSKPTRAKVIRSVGPRLEARYGEGEVKLPTRATAYRWLEELERRLPTFRLSTKRNRDIASRPPGAYGKLRPTRPGEYLLMDTTRLDVFAMDPITLKWVQAELTVAMDWYTRCVTGLTVTPVSTQSIDVAAVLFQTYRPRPPGKDWPSWAVWPDHGIPRTVFVERKALEEGDAQDSEVKGAAGPALVPETIVVDHGKPYISEHITSVCQRLGLSIQPARLRTGRDKGPLERFFKTLREGPLEVLPGYKGPDVFSRGERPEREAFFFLHELEAIIREWVACVYHRRAHRGLLDPNVPGLRLSPAMMFEHGIARAGYIEVPVTRRWGSSSSRPSGSNCTTTVPRSASAATTALGWTATGARAASTPGRRPRGCGPSRSTRTTSTTSTSAAPTPAAGMPFSGSTPRP</sequence>
<dbReference type="InterPro" id="IPR048000">
    <property type="entry name" value="TnsA-like"/>
</dbReference>
<feature type="domain" description="Integrase catalytic" evidence="2">
    <location>
        <begin position="586"/>
        <end position="819"/>
    </location>
</feature>
<evidence type="ECO:0000313" key="3">
    <source>
        <dbReference type="EMBL" id="GAA3246244.1"/>
    </source>
</evidence>
<dbReference type="EMBL" id="BAAAUW010000001">
    <property type="protein sequence ID" value="GAA3246244.1"/>
    <property type="molecule type" value="Genomic_DNA"/>
</dbReference>
<dbReference type="InterPro" id="IPR012337">
    <property type="entry name" value="RNaseH-like_sf"/>
</dbReference>
<evidence type="ECO:0000256" key="1">
    <source>
        <dbReference type="SAM" id="MobiDB-lite"/>
    </source>
</evidence>
<evidence type="ECO:0000313" key="4">
    <source>
        <dbReference type="Proteomes" id="UP001500728"/>
    </source>
</evidence>
<dbReference type="Gene3D" id="3.30.420.10">
    <property type="entry name" value="Ribonuclease H-like superfamily/Ribonuclease H"/>
    <property type="match status" value="1"/>
</dbReference>
<dbReference type="RefSeq" id="WP_346150510.1">
    <property type="nucleotide sequence ID" value="NZ_BAAAUW010000001.1"/>
</dbReference>
<dbReference type="NCBIfam" id="NF033179">
    <property type="entry name" value="TnsA_like_Actin"/>
    <property type="match status" value="1"/>
</dbReference>
<dbReference type="InterPro" id="IPR036397">
    <property type="entry name" value="RNaseH_sf"/>
</dbReference>
<dbReference type="PROSITE" id="PS50994">
    <property type="entry name" value="INTEGRASE"/>
    <property type="match status" value="1"/>
</dbReference>
<feature type="region of interest" description="Disordered" evidence="1">
    <location>
        <begin position="838"/>
        <end position="919"/>
    </location>
</feature>
<evidence type="ECO:0000259" key="2">
    <source>
        <dbReference type="PROSITE" id="PS50994"/>
    </source>
</evidence>
<organism evidence="3 4">
    <name type="scientific">Streptomyces labedae</name>
    <dbReference type="NCBI Taxonomy" id="285569"/>
    <lineage>
        <taxon>Bacteria</taxon>
        <taxon>Bacillati</taxon>
        <taxon>Actinomycetota</taxon>
        <taxon>Actinomycetes</taxon>
        <taxon>Kitasatosporales</taxon>
        <taxon>Streptomycetaceae</taxon>
        <taxon>Streptomyces</taxon>
    </lineage>
</organism>
<keyword evidence="4" id="KW-1185">Reference proteome</keyword>
<dbReference type="InterPro" id="IPR001584">
    <property type="entry name" value="Integrase_cat-core"/>
</dbReference>
<name>A0ABP6QP69_9ACTN</name>
<comment type="caution">
    <text evidence="3">The sequence shown here is derived from an EMBL/GenBank/DDBJ whole genome shotgun (WGS) entry which is preliminary data.</text>
</comment>
<proteinExistence type="predicted"/>
<dbReference type="Proteomes" id="UP001500728">
    <property type="component" value="Unassembled WGS sequence"/>
</dbReference>
<feature type="compositionally biased region" description="Low complexity" evidence="1">
    <location>
        <begin position="858"/>
        <end position="908"/>
    </location>
</feature>
<dbReference type="SUPFAM" id="SSF53098">
    <property type="entry name" value="Ribonuclease H-like"/>
    <property type="match status" value="2"/>
</dbReference>
<protein>
    <recommendedName>
        <fullName evidence="2">Integrase catalytic domain-containing protein</fullName>
    </recommendedName>
</protein>
<accession>A0ABP6QP69</accession>
<feature type="compositionally biased region" description="Low complexity" evidence="1">
    <location>
        <begin position="838"/>
        <end position="849"/>
    </location>
</feature>
<gene>
    <name evidence="3" type="ORF">GCM10010469_02040</name>
</gene>